<evidence type="ECO:0000313" key="6">
    <source>
        <dbReference type="EMBL" id="TRX91305.1"/>
    </source>
</evidence>
<sequence>MRAAIVTATVMQFARDLVSGNLNPGAVCLMKIKKTPVILRNSAIMNRNEPKLQFAITSSGLSSGVYEHSNIDSLDTRLLHRNIVIALVSSRSSPTLLEYTVGNTIIDSARKSYHVRELFLSYGSDVKERTQHLEAECHSLPLCGPIDHQHVRVEGLVRQGLKISFEPSEEDEDIGNSERDPYRWREAVFEYREQTVFLGIATFLGITLESLYRLVQSIQVLTLSGPVTCYLATPSPLIVIPIVPSLLLHYYRLSLGTVFIMDPVEKLFQDLPSPAADKAALDQHGIWDEAHFKQAFESFFPSKSRDPDRQFLEKCAQAFSKTGNHEALRSELGRLALDTPQIPNDGSAKSRQLKYHAWISQGRKDEEYPFKNKENSEGEQLDLPKNDHAFLPAKLTDPKTCANCGKPDVEAACSGCLVTLDSHIVMKTAYCDKACQTQHWKEHKSQCLGRKKICRAVSLIYDLFGITNILHDEPDEWAYQGKPFVCRFPSDMASSEEHALAVLLDSECQQLLSTCKGLVNLLLLPLCRTLHEVYFMPRNAHRPTCDMRHDAAYNAMYAQHTVLCATLKSGEQIAIDIAGAQFGWRETVAQWEAWTSHRVAGKLRSEPFGYSQNTMQSLYPWIAPQFVNLSKSQRSSLAEKMQNTVQAAMKENKIPSVTELYKLDAAAFASCKLAMLSSAEEALDKGLRELHDSKVGRCYIDARGQWQATTTKQQAEVLERVWLTDEDVKKAKDKGMDLRIVNQMRCKKQNRQKFKAADLDMP</sequence>
<comment type="caution">
    <text evidence="6">The sequence shown here is derived from an EMBL/GenBank/DDBJ whole genome shotgun (WGS) entry which is preliminary data.</text>
</comment>
<reference evidence="7" key="1">
    <citation type="submission" date="2019-06" db="EMBL/GenBank/DDBJ databases">
        <title>Draft genome sequence of the griseofulvin-producing fungus Xylaria cubensis strain G536.</title>
        <authorList>
            <person name="Mead M.E."/>
            <person name="Raja H.A."/>
            <person name="Steenwyk J.L."/>
            <person name="Knowles S.L."/>
            <person name="Oberlies N.H."/>
            <person name="Rokas A."/>
        </authorList>
    </citation>
    <scope>NUCLEOTIDE SEQUENCE [LARGE SCALE GENOMIC DNA]</scope>
    <source>
        <strain evidence="7">G536</strain>
    </source>
</reference>
<dbReference type="SUPFAM" id="SSF144232">
    <property type="entry name" value="HIT/MYND zinc finger-like"/>
    <property type="match status" value="1"/>
</dbReference>
<evidence type="ECO:0000256" key="2">
    <source>
        <dbReference type="ARBA" id="ARBA00022771"/>
    </source>
</evidence>
<evidence type="ECO:0000313" key="7">
    <source>
        <dbReference type="Proteomes" id="UP000319160"/>
    </source>
</evidence>
<feature type="domain" description="MYND-type" evidence="5">
    <location>
        <begin position="401"/>
        <end position="447"/>
    </location>
</feature>
<keyword evidence="3" id="KW-0862">Zinc</keyword>
<keyword evidence="1" id="KW-0479">Metal-binding</keyword>
<dbReference type="GO" id="GO:0008270">
    <property type="term" value="F:zinc ion binding"/>
    <property type="evidence" value="ECO:0007669"/>
    <property type="project" value="UniProtKB-KW"/>
</dbReference>
<keyword evidence="7" id="KW-1185">Reference proteome</keyword>
<evidence type="ECO:0000256" key="1">
    <source>
        <dbReference type="ARBA" id="ARBA00022723"/>
    </source>
</evidence>
<dbReference type="Gene3D" id="6.10.140.2220">
    <property type="match status" value="1"/>
</dbReference>
<name>A0A553HTM7_9PEZI</name>
<protein>
    <recommendedName>
        <fullName evidence="5">MYND-type domain-containing protein</fullName>
    </recommendedName>
</protein>
<dbReference type="EMBL" id="VFLP01000046">
    <property type="protein sequence ID" value="TRX91305.1"/>
    <property type="molecule type" value="Genomic_DNA"/>
</dbReference>
<dbReference type="STRING" id="2512241.A0A553HTM7"/>
<dbReference type="InterPro" id="IPR002893">
    <property type="entry name" value="Znf_MYND"/>
</dbReference>
<gene>
    <name evidence="6" type="ORF">FHL15_007727</name>
</gene>
<proteinExistence type="predicted"/>
<evidence type="ECO:0000259" key="5">
    <source>
        <dbReference type="PROSITE" id="PS50865"/>
    </source>
</evidence>
<organism evidence="6 7">
    <name type="scientific">Xylaria flabelliformis</name>
    <dbReference type="NCBI Taxonomy" id="2512241"/>
    <lineage>
        <taxon>Eukaryota</taxon>
        <taxon>Fungi</taxon>
        <taxon>Dikarya</taxon>
        <taxon>Ascomycota</taxon>
        <taxon>Pezizomycotina</taxon>
        <taxon>Sordariomycetes</taxon>
        <taxon>Xylariomycetidae</taxon>
        <taxon>Xylariales</taxon>
        <taxon>Xylariaceae</taxon>
        <taxon>Xylaria</taxon>
    </lineage>
</organism>
<evidence type="ECO:0000256" key="4">
    <source>
        <dbReference type="PROSITE-ProRule" id="PRU00134"/>
    </source>
</evidence>
<accession>A0A553HTM7</accession>
<dbReference type="PROSITE" id="PS50865">
    <property type="entry name" value="ZF_MYND_2"/>
    <property type="match status" value="1"/>
</dbReference>
<dbReference type="Pfam" id="PF01753">
    <property type="entry name" value="zf-MYND"/>
    <property type="match status" value="1"/>
</dbReference>
<dbReference type="AlphaFoldDB" id="A0A553HTM7"/>
<keyword evidence="2 4" id="KW-0863">Zinc-finger</keyword>
<dbReference type="Proteomes" id="UP000319160">
    <property type="component" value="Unassembled WGS sequence"/>
</dbReference>
<dbReference type="OrthoDB" id="432970at2759"/>
<evidence type="ECO:0000256" key="3">
    <source>
        <dbReference type="ARBA" id="ARBA00022833"/>
    </source>
</evidence>